<accession>A0A212KMZ1</accession>
<dbReference type="Gene3D" id="3.40.50.300">
    <property type="entry name" value="P-loop containing nucleotide triphosphate hydrolases"/>
    <property type="match status" value="1"/>
</dbReference>
<protein>
    <submittedName>
        <fullName evidence="2">Phage transposition protein B</fullName>
    </submittedName>
</protein>
<dbReference type="GO" id="GO:0016887">
    <property type="term" value="F:ATP hydrolysis activity"/>
    <property type="evidence" value="ECO:0007669"/>
    <property type="project" value="InterPro"/>
</dbReference>
<dbReference type="Pfam" id="PF13401">
    <property type="entry name" value="AAA_22"/>
    <property type="match status" value="1"/>
</dbReference>
<organism evidence="2">
    <name type="scientific">uncultured Alphaproteobacteria bacterium</name>
    <dbReference type="NCBI Taxonomy" id="91750"/>
    <lineage>
        <taxon>Bacteria</taxon>
        <taxon>Pseudomonadati</taxon>
        <taxon>Pseudomonadota</taxon>
        <taxon>Alphaproteobacteria</taxon>
        <taxon>environmental samples</taxon>
    </lineage>
</organism>
<gene>
    <name evidence="2" type="ORF">KL86APRO_40073</name>
</gene>
<dbReference type="SUPFAM" id="SSF52540">
    <property type="entry name" value="P-loop containing nucleoside triphosphate hydrolases"/>
    <property type="match status" value="1"/>
</dbReference>
<dbReference type="AlphaFoldDB" id="A0A212KMZ1"/>
<sequence length="247" mass="27358">MSATSESVNAYANLANVALFVELLERVTSRHSDLPGLGVFYGWAGLGKTRSATKAAHIHHAYYVEVGESWTKAKFCKALLIELGLEAKAKGTVADMIDAIVISLMHTSRPLIIDEFDHIVRRGYVETIREIHDKSGAPIVLIGEEQLPFKLQQWERFHSRILDWVAAQPCDAHDVLALAPIYAPGIALADDMVQLLLTRTKGYTRRVAVNLARVAEVAMLEGWTAIDAKTWGNRPLYTGDAPTRRIV</sequence>
<proteinExistence type="predicted"/>
<name>A0A212KMZ1_9PROT</name>
<dbReference type="EMBL" id="FLUO01000004">
    <property type="protein sequence ID" value="SBW13051.1"/>
    <property type="molecule type" value="Genomic_DNA"/>
</dbReference>
<feature type="domain" description="ORC1/DEAH AAA+ ATPase" evidence="1">
    <location>
        <begin position="35"/>
        <end position="148"/>
    </location>
</feature>
<dbReference type="InterPro" id="IPR049945">
    <property type="entry name" value="AAA_22"/>
</dbReference>
<evidence type="ECO:0000313" key="2">
    <source>
        <dbReference type="EMBL" id="SBW13051.1"/>
    </source>
</evidence>
<evidence type="ECO:0000259" key="1">
    <source>
        <dbReference type="Pfam" id="PF13401"/>
    </source>
</evidence>
<reference evidence="2" key="1">
    <citation type="submission" date="2016-04" db="EMBL/GenBank/DDBJ databases">
        <authorList>
            <person name="Evans L.H."/>
            <person name="Alamgir A."/>
            <person name="Owens N."/>
            <person name="Weber N.D."/>
            <person name="Virtaneva K."/>
            <person name="Barbian K."/>
            <person name="Babar A."/>
            <person name="Rosenke K."/>
        </authorList>
    </citation>
    <scope>NUCLEOTIDE SEQUENCE</scope>
    <source>
        <strain evidence="2">86</strain>
    </source>
</reference>
<dbReference type="InterPro" id="IPR027417">
    <property type="entry name" value="P-loop_NTPase"/>
</dbReference>